<accession>A0A314XJT9</accession>
<feature type="region of interest" description="Disordered" evidence="1">
    <location>
        <begin position="164"/>
        <end position="184"/>
    </location>
</feature>
<protein>
    <submittedName>
        <fullName evidence="2">Uncharacterized protein</fullName>
    </submittedName>
</protein>
<dbReference type="EMBL" id="PJQY01002604">
    <property type="protein sequence ID" value="PQP92235.1"/>
    <property type="molecule type" value="Genomic_DNA"/>
</dbReference>
<keyword evidence="3" id="KW-1185">Reference proteome</keyword>
<dbReference type="OrthoDB" id="676522at2759"/>
<comment type="caution">
    <text evidence="2">The sequence shown here is derived from an EMBL/GenBank/DDBJ whole genome shotgun (WGS) entry which is preliminary data.</text>
</comment>
<name>A0A314XJT9_PRUYE</name>
<dbReference type="AlphaFoldDB" id="A0A314XJT9"/>
<evidence type="ECO:0000313" key="2">
    <source>
        <dbReference type="EMBL" id="PQP92235.1"/>
    </source>
</evidence>
<proteinExistence type="predicted"/>
<dbReference type="Proteomes" id="UP000250321">
    <property type="component" value="Unassembled WGS sequence"/>
</dbReference>
<evidence type="ECO:0000313" key="3">
    <source>
        <dbReference type="Proteomes" id="UP000250321"/>
    </source>
</evidence>
<organism evidence="2 3">
    <name type="scientific">Prunus yedoensis var. nudiflora</name>
    <dbReference type="NCBI Taxonomy" id="2094558"/>
    <lineage>
        <taxon>Eukaryota</taxon>
        <taxon>Viridiplantae</taxon>
        <taxon>Streptophyta</taxon>
        <taxon>Embryophyta</taxon>
        <taxon>Tracheophyta</taxon>
        <taxon>Spermatophyta</taxon>
        <taxon>Magnoliopsida</taxon>
        <taxon>eudicotyledons</taxon>
        <taxon>Gunneridae</taxon>
        <taxon>Pentapetalae</taxon>
        <taxon>rosids</taxon>
        <taxon>fabids</taxon>
        <taxon>Rosales</taxon>
        <taxon>Rosaceae</taxon>
        <taxon>Amygdaloideae</taxon>
        <taxon>Amygdaleae</taxon>
        <taxon>Prunus</taxon>
    </lineage>
</organism>
<reference evidence="2 3" key="1">
    <citation type="submission" date="2018-02" db="EMBL/GenBank/DDBJ databases">
        <title>Draft genome of wild Prunus yedoensis var. nudiflora.</title>
        <authorList>
            <person name="Baek S."/>
            <person name="Kim J.-H."/>
            <person name="Choi K."/>
            <person name="Kim G.-B."/>
            <person name="Cho A."/>
            <person name="Jang H."/>
            <person name="Shin C.-H."/>
            <person name="Yu H.-J."/>
            <person name="Mun J.-H."/>
        </authorList>
    </citation>
    <scope>NUCLEOTIDE SEQUENCE [LARGE SCALE GENOMIC DNA]</scope>
    <source>
        <strain evidence="3">cv. Jeju island</strain>
        <tissue evidence="2">Leaf</tissue>
    </source>
</reference>
<evidence type="ECO:0000256" key="1">
    <source>
        <dbReference type="SAM" id="MobiDB-lite"/>
    </source>
</evidence>
<gene>
    <name evidence="2" type="ORF">Pyn_11625</name>
</gene>
<sequence>MVVVMILFGYKNCKQMVTASPRKKILAERNEPVRDSSVSFSDLKSPSLNPIVEDPQLLTSKTQKDIDSKEVFCSKNEPEEEPVCVNASDESDSINFDPSFSPPLSCPKSSLVIAPFDADPSAPKTSYLLEDISISGSFEDVSYATPSLYGNLGPTAVVELESSEVEQSQNAGATDHIDSEPKSNVSMREAMVFISLAEEVNTLHSGVQEL</sequence>